<keyword evidence="4" id="KW-0813">Transport</keyword>
<evidence type="ECO:0000256" key="9">
    <source>
        <dbReference type="ARBA" id="ARBA00023136"/>
    </source>
</evidence>
<evidence type="ECO:0000256" key="2">
    <source>
        <dbReference type="ARBA" id="ARBA00007208"/>
    </source>
</evidence>
<dbReference type="InterPro" id="IPR022792">
    <property type="entry name" value="T2SS_protein-GspN"/>
</dbReference>
<dbReference type="EMBL" id="JACIIV010000011">
    <property type="protein sequence ID" value="MBB6227551.1"/>
    <property type="molecule type" value="Genomic_DNA"/>
</dbReference>
<comment type="caution">
    <text evidence="11">The sequence shown here is derived from an EMBL/GenBank/DDBJ whole genome shotgun (WGS) entry which is preliminary data.</text>
</comment>
<accession>A0A841L7I9</accession>
<sequence length="177" mass="17710">MMRTRILMVTIGLALGALIWLPLRAILPAGIAATAVDGTIWNASLRGAEAGGLALGDVQLAAEPPALLGGNIRLGLQGPALQGEAVLGSGIDGLSASLLPLDATLPAQRITTSNLTLRFTAGQCTTATGQVEVITSLATLGGAPRCAGDAALVDLASPDGLITLRARIDAAGRLTLS</sequence>
<dbReference type="AlphaFoldDB" id="A0A841L7I9"/>
<dbReference type="GO" id="GO:0015627">
    <property type="term" value="C:type II protein secretion system complex"/>
    <property type="evidence" value="ECO:0007669"/>
    <property type="project" value="InterPro"/>
</dbReference>
<protein>
    <recommendedName>
        <fullName evidence="3">Type II secretion system protein N</fullName>
    </recommendedName>
    <alternativeName>
        <fullName evidence="10">General secretion pathway protein N</fullName>
    </alternativeName>
</protein>
<dbReference type="GO" id="GO:0005886">
    <property type="term" value="C:plasma membrane"/>
    <property type="evidence" value="ECO:0007669"/>
    <property type="project" value="UniProtKB-SubCell"/>
</dbReference>
<dbReference type="RefSeq" id="WP_184198331.1">
    <property type="nucleotide sequence ID" value="NZ_BMOX01000055.1"/>
</dbReference>
<evidence type="ECO:0000256" key="6">
    <source>
        <dbReference type="ARBA" id="ARBA00022519"/>
    </source>
</evidence>
<evidence type="ECO:0000256" key="7">
    <source>
        <dbReference type="ARBA" id="ARBA00022692"/>
    </source>
</evidence>
<evidence type="ECO:0000256" key="4">
    <source>
        <dbReference type="ARBA" id="ARBA00022448"/>
    </source>
</evidence>
<gene>
    <name evidence="11" type="ORF">FHS79_001720</name>
</gene>
<keyword evidence="8" id="KW-0653">Protein transport</keyword>
<reference evidence="11 12" key="1">
    <citation type="submission" date="2020-08" db="EMBL/GenBank/DDBJ databases">
        <title>Genomic Encyclopedia of Type Strains, Phase IV (KMG-IV): sequencing the most valuable type-strain genomes for metagenomic binning, comparative biology and taxonomic classification.</title>
        <authorList>
            <person name="Goeker M."/>
        </authorList>
    </citation>
    <scope>NUCLEOTIDE SEQUENCE [LARGE SCALE GENOMIC DNA]</scope>
    <source>
        <strain evidence="11 12">DSM 102189</strain>
    </source>
</reference>
<comment type="subcellular location">
    <subcellularLocation>
        <location evidence="1">Cell inner membrane</location>
    </subcellularLocation>
</comment>
<evidence type="ECO:0000256" key="5">
    <source>
        <dbReference type="ARBA" id="ARBA00022475"/>
    </source>
</evidence>
<keyword evidence="9" id="KW-0472">Membrane</keyword>
<keyword evidence="6" id="KW-0997">Cell inner membrane</keyword>
<evidence type="ECO:0000256" key="10">
    <source>
        <dbReference type="ARBA" id="ARBA00030772"/>
    </source>
</evidence>
<evidence type="ECO:0000256" key="8">
    <source>
        <dbReference type="ARBA" id="ARBA00022927"/>
    </source>
</evidence>
<evidence type="ECO:0000313" key="11">
    <source>
        <dbReference type="EMBL" id="MBB6227551.1"/>
    </source>
</evidence>
<dbReference type="GO" id="GO:0015628">
    <property type="term" value="P:protein secretion by the type II secretion system"/>
    <property type="evidence" value="ECO:0007669"/>
    <property type="project" value="InterPro"/>
</dbReference>
<keyword evidence="12" id="KW-1185">Reference proteome</keyword>
<keyword evidence="7" id="KW-0812">Transmembrane</keyword>
<name>A0A841L7I9_9SPHN</name>
<organism evidence="11 12">
    <name type="scientific">Polymorphobacter multimanifer</name>
    <dbReference type="NCBI Taxonomy" id="1070431"/>
    <lineage>
        <taxon>Bacteria</taxon>
        <taxon>Pseudomonadati</taxon>
        <taxon>Pseudomonadota</taxon>
        <taxon>Alphaproteobacteria</taxon>
        <taxon>Sphingomonadales</taxon>
        <taxon>Sphingosinicellaceae</taxon>
        <taxon>Polymorphobacter</taxon>
    </lineage>
</organism>
<dbReference type="Proteomes" id="UP000538147">
    <property type="component" value="Unassembled WGS sequence"/>
</dbReference>
<evidence type="ECO:0000313" key="12">
    <source>
        <dbReference type="Proteomes" id="UP000538147"/>
    </source>
</evidence>
<evidence type="ECO:0000256" key="3">
    <source>
        <dbReference type="ARBA" id="ARBA00021563"/>
    </source>
</evidence>
<keyword evidence="5" id="KW-1003">Cell membrane</keyword>
<evidence type="ECO:0000256" key="1">
    <source>
        <dbReference type="ARBA" id="ARBA00004533"/>
    </source>
</evidence>
<comment type="similarity">
    <text evidence="2">Belongs to the GSP N family.</text>
</comment>
<proteinExistence type="inferred from homology"/>
<dbReference type="Pfam" id="PF01203">
    <property type="entry name" value="T2SSN"/>
    <property type="match status" value="1"/>
</dbReference>